<accession>A6NP91</accession>
<dbReference type="Gene3D" id="3.90.1010.20">
    <property type="match status" value="1"/>
</dbReference>
<feature type="compositionally biased region" description="Low complexity" evidence="10">
    <location>
        <begin position="15"/>
        <end position="28"/>
    </location>
</feature>
<dbReference type="EC" id="1.3.99.33" evidence="4"/>
<evidence type="ECO:0000256" key="10">
    <source>
        <dbReference type="SAM" id="MobiDB-lite"/>
    </source>
</evidence>
<feature type="domain" description="FMN-binding" evidence="11">
    <location>
        <begin position="43"/>
        <end position="117"/>
    </location>
</feature>
<dbReference type="InterPro" id="IPR050315">
    <property type="entry name" value="FAD-oxidoreductase_2"/>
</dbReference>
<keyword evidence="7" id="KW-0274">FAD</keyword>
<comment type="catalytic activity">
    <reaction evidence="9">
        <text>dihydrourocanate + A = urocanate + AH2</text>
        <dbReference type="Rhea" id="RHEA:36059"/>
        <dbReference type="ChEBI" id="CHEBI:13193"/>
        <dbReference type="ChEBI" id="CHEBI:17499"/>
        <dbReference type="ChEBI" id="CHEBI:27247"/>
        <dbReference type="ChEBI" id="CHEBI:72991"/>
        <dbReference type="EC" id="1.3.99.33"/>
    </reaction>
</comment>
<feature type="compositionally biased region" description="Polar residues" evidence="10">
    <location>
        <begin position="35"/>
        <end position="44"/>
    </location>
</feature>
<comment type="cofactor">
    <cofactor evidence="2">
        <name>FAD</name>
        <dbReference type="ChEBI" id="CHEBI:57692"/>
    </cofactor>
</comment>
<name>A6NP91_9FIRM</name>
<evidence type="ECO:0000256" key="9">
    <source>
        <dbReference type="ARBA" id="ARBA00049922"/>
    </source>
</evidence>
<keyword evidence="8" id="KW-0560">Oxidoreductase</keyword>
<evidence type="ECO:0000313" key="13">
    <source>
        <dbReference type="Proteomes" id="UP000003639"/>
    </source>
</evidence>
<reference evidence="12 13" key="1">
    <citation type="submission" date="2007-04" db="EMBL/GenBank/DDBJ databases">
        <authorList>
            <person name="Fulton L."/>
            <person name="Clifton S."/>
            <person name="Fulton B."/>
            <person name="Xu J."/>
            <person name="Minx P."/>
            <person name="Pepin K.H."/>
            <person name="Johnson M."/>
            <person name="Thiruvilangam P."/>
            <person name="Bhonagiri V."/>
            <person name="Nash W.E."/>
            <person name="Mardis E.R."/>
            <person name="Wilson R.K."/>
        </authorList>
    </citation>
    <scope>NUCLEOTIDE SEQUENCE [LARGE SCALE GENOMIC DNA]</scope>
    <source>
        <strain evidence="12 13">ATCC 29799</strain>
    </source>
</reference>
<evidence type="ECO:0000256" key="7">
    <source>
        <dbReference type="ARBA" id="ARBA00022827"/>
    </source>
</evidence>
<organism evidence="12 13">
    <name type="scientific">Pseudoflavonifractor capillosus ATCC 29799</name>
    <dbReference type="NCBI Taxonomy" id="411467"/>
    <lineage>
        <taxon>Bacteria</taxon>
        <taxon>Bacillati</taxon>
        <taxon>Bacillota</taxon>
        <taxon>Clostridia</taxon>
        <taxon>Eubacteriales</taxon>
        <taxon>Oscillospiraceae</taxon>
        <taxon>Pseudoflavonifractor</taxon>
    </lineage>
</organism>
<evidence type="ECO:0000256" key="3">
    <source>
        <dbReference type="ARBA" id="ARBA00008040"/>
    </source>
</evidence>
<keyword evidence="6" id="KW-0285">Flavoprotein</keyword>
<comment type="similarity">
    <text evidence="3">Belongs to the FAD-dependent oxidoreductase 2 family. FRD/SDH subfamily.</text>
</comment>
<evidence type="ECO:0000256" key="4">
    <source>
        <dbReference type="ARBA" id="ARBA00013137"/>
    </source>
</evidence>
<evidence type="ECO:0000256" key="2">
    <source>
        <dbReference type="ARBA" id="ARBA00001974"/>
    </source>
</evidence>
<evidence type="ECO:0000259" key="11">
    <source>
        <dbReference type="SMART" id="SM00900"/>
    </source>
</evidence>
<reference evidence="12 13" key="2">
    <citation type="submission" date="2007-06" db="EMBL/GenBank/DDBJ databases">
        <title>Draft genome sequence of Pseudoflavonifractor capillosus ATCC 29799.</title>
        <authorList>
            <person name="Sudarsanam P."/>
            <person name="Ley R."/>
            <person name="Guruge J."/>
            <person name="Turnbaugh P.J."/>
            <person name="Mahowald M."/>
            <person name="Liep D."/>
            <person name="Gordon J."/>
        </authorList>
    </citation>
    <scope>NUCLEOTIDE SEQUENCE [LARGE SCALE GENOMIC DNA]</scope>
    <source>
        <strain evidence="12 13">ATCC 29799</strain>
    </source>
</reference>
<protein>
    <recommendedName>
        <fullName evidence="5">Urocanate reductase</fullName>
        <ecNumber evidence="4">1.3.99.33</ecNumber>
    </recommendedName>
</protein>
<dbReference type="GO" id="GO:0016020">
    <property type="term" value="C:membrane"/>
    <property type="evidence" value="ECO:0007669"/>
    <property type="project" value="InterPro"/>
</dbReference>
<dbReference type="AlphaFoldDB" id="A6NP91"/>
<evidence type="ECO:0000256" key="8">
    <source>
        <dbReference type="ARBA" id="ARBA00023002"/>
    </source>
</evidence>
<dbReference type="SUPFAM" id="SSF51905">
    <property type="entry name" value="FAD/NAD(P)-binding domain"/>
    <property type="match status" value="1"/>
</dbReference>
<dbReference type="SUPFAM" id="SSF56425">
    <property type="entry name" value="Succinate dehydrogenase/fumarate reductase flavoprotein, catalytic domain"/>
    <property type="match status" value="1"/>
</dbReference>
<evidence type="ECO:0000313" key="12">
    <source>
        <dbReference type="EMBL" id="EDN01996.1"/>
    </source>
</evidence>
<dbReference type="eggNOG" id="COG1053">
    <property type="taxonomic scope" value="Bacteria"/>
</dbReference>
<comment type="cofactor">
    <cofactor evidence="1">
        <name>FMN</name>
        <dbReference type="ChEBI" id="CHEBI:58210"/>
    </cofactor>
</comment>
<keyword evidence="13" id="KW-1185">Reference proteome</keyword>
<dbReference type="GO" id="GO:0033765">
    <property type="term" value="F:steroid dehydrogenase activity, acting on the CH-CH group of donors"/>
    <property type="evidence" value="ECO:0007669"/>
    <property type="project" value="UniProtKB-ARBA"/>
</dbReference>
<evidence type="ECO:0000256" key="1">
    <source>
        <dbReference type="ARBA" id="ARBA00001917"/>
    </source>
</evidence>
<dbReference type="Pfam" id="PF00890">
    <property type="entry name" value="FAD_binding_2"/>
    <property type="match status" value="1"/>
</dbReference>
<dbReference type="EMBL" id="AAXG02000001">
    <property type="protein sequence ID" value="EDN01996.1"/>
    <property type="molecule type" value="Genomic_DNA"/>
</dbReference>
<feature type="region of interest" description="Disordered" evidence="10">
    <location>
        <begin position="1"/>
        <end position="44"/>
    </location>
</feature>
<sequence length="606" mass="63012">MLSLAACGAPAGEGTPSPSITPSASAPAQGAFTDGTYTGSANGNNGPIEVSVTVENGNITDVTIVSHEETAGISDPALEDIPKAIVEQQSTQVDAVAGATMTSNGIMAAVENALNGGGEEETTAEITIDPDVIVVGAGLAGMVASVRAAEVGAKVLVLEQNFRIGGSANTAGGSISGAGFEAQKAAGIEDSPEKFYDDFITMGGGEQNLNPAIAKVHAERSGAAIDWLKNDIGVEFSDQVDSGGYLTMNTDRVTYTAGGASSGGATYFLKALSAKLDEYIAAGQAQLMLDTMVTDVVLDADKNIIGVKIGDQEVLAPSTIIATGGYGYSEEWLKEFNFTNITSNDPNTAIGSGYDFARTAGAAFDNMDYCSCYGGSVPVSGFQASLRCNINYNGAVWINTAGERVFNEPAATSMDKRTVWRTTDQNIIYVVFTEQMLQEAEAQEQALFTGMMSNSAAFTTQEKIDELLEQGYMFKADTLEDLAAQIGADKLPETIAKYNEDVAAGADSVFGRTDNLVAFEEGPYYAVYTVPYLMMTAGGPRINENAQMVREDGSVVGGAYLAGEIIGSANIAGHNTIGGIGHGMCATWGKYSAELAAANAGIEVKE</sequence>
<dbReference type="GO" id="GO:0010181">
    <property type="term" value="F:FMN binding"/>
    <property type="evidence" value="ECO:0007669"/>
    <property type="project" value="InterPro"/>
</dbReference>
<dbReference type="Gene3D" id="3.50.50.60">
    <property type="entry name" value="FAD/NAD(P)-binding domain"/>
    <property type="match status" value="1"/>
</dbReference>
<dbReference type="InterPro" id="IPR003953">
    <property type="entry name" value="FAD-dep_OxRdtase_2_FAD-bd"/>
</dbReference>
<dbReference type="Proteomes" id="UP000003639">
    <property type="component" value="Unassembled WGS sequence"/>
</dbReference>
<dbReference type="PANTHER" id="PTHR43400">
    <property type="entry name" value="FUMARATE REDUCTASE"/>
    <property type="match status" value="1"/>
</dbReference>
<dbReference type="SMART" id="SM00900">
    <property type="entry name" value="FMN_bind"/>
    <property type="match status" value="1"/>
</dbReference>
<proteinExistence type="inferred from homology"/>
<gene>
    <name evidence="12" type="ORF">BACCAP_00029</name>
</gene>
<dbReference type="Gene3D" id="3.90.700.10">
    <property type="entry name" value="Succinate dehydrogenase/fumarate reductase flavoprotein, catalytic domain"/>
    <property type="match status" value="1"/>
</dbReference>
<dbReference type="InterPro" id="IPR036188">
    <property type="entry name" value="FAD/NAD-bd_sf"/>
</dbReference>
<dbReference type="InterPro" id="IPR027477">
    <property type="entry name" value="Succ_DH/fumarate_Rdtase_cat_sf"/>
</dbReference>
<dbReference type="InterPro" id="IPR007329">
    <property type="entry name" value="FMN-bd"/>
</dbReference>
<dbReference type="STRING" id="411467.BACCAP_00029"/>
<dbReference type="Pfam" id="PF04205">
    <property type="entry name" value="FMN_bind"/>
    <property type="match status" value="1"/>
</dbReference>
<dbReference type="PANTHER" id="PTHR43400:SF7">
    <property type="entry name" value="FAD-DEPENDENT OXIDOREDUCTASE 2 FAD BINDING DOMAIN-CONTAINING PROTEIN"/>
    <property type="match status" value="1"/>
</dbReference>
<evidence type="ECO:0000256" key="5">
    <source>
        <dbReference type="ARBA" id="ARBA00015872"/>
    </source>
</evidence>
<evidence type="ECO:0000256" key="6">
    <source>
        <dbReference type="ARBA" id="ARBA00022630"/>
    </source>
</evidence>
<comment type="caution">
    <text evidence="12">The sequence shown here is derived from an EMBL/GenBank/DDBJ whole genome shotgun (WGS) entry which is preliminary data.</text>
</comment>